<comment type="caution">
    <text evidence="2">The sequence shown here is derived from an EMBL/GenBank/DDBJ whole genome shotgun (WGS) entry which is preliminary data.</text>
</comment>
<dbReference type="Gene3D" id="2.40.10.220">
    <property type="entry name" value="predicted glycosyltransferase like domains"/>
    <property type="match status" value="1"/>
</dbReference>
<dbReference type="AlphaFoldDB" id="A0A0W1AY59"/>
<reference evidence="2 3" key="1">
    <citation type="journal article" date="2015" name="Int. Biodeterior. Biodegradation">
        <title>Physiological and genetic screening methods for the isolation of methyl tert-butyl ether-degrading bacteria for bioremediation purposes.</title>
        <authorList>
            <person name="Guisado I.M."/>
            <person name="Purswani J."/>
            <person name="Gonzalez Lopez J."/>
            <person name="Pozo C."/>
        </authorList>
    </citation>
    <scope>NUCLEOTIDE SEQUENCE [LARGE SCALE GENOMIC DNA]</scope>
    <source>
        <strain evidence="2 3">SH7</strain>
    </source>
</reference>
<dbReference type="RefSeq" id="WP_060624091.1">
    <property type="nucleotide sequence ID" value="NZ_LCZJ02000023.1"/>
</dbReference>
<dbReference type="Proteomes" id="UP000054709">
    <property type="component" value="Unassembled WGS sequence"/>
</dbReference>
<protein>
    <recommendedName>
        <fullName evidence="1">PilZ domain-containing protein</fullName>
    </recommendedName>
</protein>
<sequence>MDVSSRKEPFRYVMNQPLECWIEVPISSSGPGAGKLTEAVLLDLSRSGCKVRTPLNLRFTANDTKLVIHLQLNKEKLKLVGSVRWGWMFGLGQYQYGVKLKLNEDEEERLHRELDIWTASLNVEGL</sequence>
<keyword evidence="3" id="KW-1185">Reference proteome</keyword>
<dbReference type="GO" id="GO:0035438">
    <property type="term" value="F:cyclic-di-GMP binding"/>
    <property type="evidence" value="ECO:0007669"/>
    <property type="project" value="InterPro"/>
</dbReference>
<organism evidence="2 3">
    <name type="scientific">Paenibacillus etheri</name>
    <dbReference type="NCBI Taxonomy" id="1306852"/>
    <lineage>
        <taxon>Bacteria</taxon>
        <taxon>Bacillati</taxon>
        <taxon>Bacillota</taxon>
        <taxon>Bacilli</taxon>
        <taxon>Bacillales</taxon>
        <taxon>Paenibacillaceae</taxon>
        <taxon>Paenibacillus</taxon>
    </lineage>
</organism>
<gene>
    <name evidence="2" type="ORF">UQ64_17180</name>
</gene>
<proteinExistence type="predicted"/>
<dbReference type="SUPFAM" id="SSF141371">
    <property type="entry name" value="PilZ domain-like"/>
    <property type="match status" value="1"/>
</dbReference>
<evidence type="ECO:0000313" key="3">
    <source>
        <dbReference type="Proteomes" id="UP000054709"/>
    </source>
</evidence>
<feature type="domain" description="PilZ" evidence="1">
    <location>
        <begin position="22"/>
        <end position="112"/>
    </location>
</feature>
<dbReference type="Pfam" id="PF07238">
    <property type="entry name" value="PilZ"/>
    <property type="match status" value="1"/>
</dbReference>
<dbReference type="InterPro" id="IPR009875">
    <property type="entry name" value="PilZ_domain"/>
</dbReference>
<name>A0A0W1AY59_9BACL</name>
<dbReference type="OrthoDB" id="2354159at2"/>
<evidence type="ECO:0000313" key="2">
    <source>
        <dbReference type="EMBL" id="KTD86192.1"/>
    </source>
</evidence>
<dbReference type="EMBL" id="LCZJ02000023">
    <property type="protein sequence ID" value="KTD86192.1"/>
    <property type="molecule type" value="Genomic_DNA"/>
</dbReference>
<accession>A0A0W1AY59</accession>
<evidence type="ECO:0000259" key="1">
    <source>
        <dbReference type="Pfam" id="PF07238"/>
    </source>
</evidence>